<dbReference type="OrthoDB" id="9786737at2"/>
<dbReference type="Pfam" id="PF01058">
    <property type="entry name" value="Oxidored_q6"/>
    <property type="match status" value="1"/>
</dbReference>
<dbReference type="Proteomes" id="UP000253034">
    <property type="component" value="Unassembled WGS sequence"/>
</dbReference>
<proteinExistence type="inferred from homology"/>
<sequence>MGIISKSTKKSPWIMHYDCTSCNGCDIETLACLTPMYDVERFGIINVGNPKHADILVVTGSVNKRNVRVLKNIYNQMPEPKAVVAVGACACTGGIFKECYNVLGGVDKVLPVDVYVAGCCAKPEAIIDGIVLAMDKLEEKARDMKKLHSDIKACQNEA</sequence>
<evidence type="ECO:0000256" key="2">
    <source>
        <dbReference type="ARBA" id="ARBA00009173"/>
    </source>
</evidence>
<dbReference type="NCBIfam" id="NF005012">
    <property type="entry name" value="PRK06411.1"/>
    <property type="match status" value="1"/>
</dbReference>
<accession>A0A369AY42</accession>
<evidence type="ECO:0000259" key="7">
    <source>
        <dbReference type="Pfam" id="PF01058"/>
    </source>
</evidence>
<dbReference type="EMBL" id="QPJT01000022">
    <property type="protein sequence ID" value="RCX12354.1"/>
    <property type="molecule type" value="Genomic_DNA"/>
</dbReference>
<comment type="similarity">
    <text evidence="2">Belongs to the complex I 20 kDa subunit family.</text>
</comment>
<dbReference type="Gene3D" id="3.40.50.12280">
    <property type="match status" value="1"/>
</dbReference>
<comment type="caution">
    <text evidence="8">The sequence shown here is derived from an EMBL/GenBank/DDBJ whole genome shotgun (WGS) entry which is preliminary data.</text>
</comment>
<evidence type="ECO:0000256" key="1">
    <source>
        <dbReference type="ARBA" id="ARBA00001966"/>
    </source>
</evidence>
<comment type="cofactor">
    <cofactor evidence="1">
        <name>[4Fe-4S] cluster</name>
        <dbReference type="ChEBI" id="CHEBI:49883"/>
    </cofactor>
</comment>
<evidence type="ECO:0000256" key="6">
    <source>
        <dbReference type="ARBA" id="ARBA00023014"/>
    </source>
</evidence>
<keyword evidence="3" id="KW-0004">4Fe-4S</keyword>
<dbReference type="AlphaFoldDB" id="A0A369AY42"/>
<dbReference type="RefSeq" id="WP_114298972.1">
    <property type="nucleotide sequence ID" value="NZ_QPJT01000022.1"/>
</dbReference>
<keyword evidence="5" id="KW-0408">Iron</keyword>
<dbReference type="GO" id="GO:0046872">
    <property type="term" value="F:metal ion binding"/>
    <property type="evidence" value="ECO:0007669"/>
    <property type="project" value="UniProtKB-KW"/>
</dbReference>
<keyword evidence="9" id="KW-1185">Reference proteome</keyword>
<name>A0A369AY42_9FIRM</name>
<dbReference type="GO" id="GO:0051539">
    <property type="term" value="F:4 iron, 4 sulfur cluster binding"/>
    <property type="evidence" value="ECO:0007669"/>
    <property type="project" value="UniProtKB-KW"/>
</dbReference>
<keyword evidence="4" id="KW-0479">Metal-binding</keyword>
<evidence type="ECO:0000256" key="5">
    <source>
        <dbReference type="ARBA" id="ARBA00023004"/>
    </source>
</evidence>
<reference evidence="8 9" key="1">
    <citation type="submission" date="2018-07" db="EMBL/GenBank/DDBJ databases">
        <title>Genomic Encyclopedia of Type Strains, Phase IV (KMG-IV): sequencing the most valuable type-strain genomes for metagenomic binning, comparative biology and taxonomic classification.</title>
        <authorList>
            <person name="Goeker M."/>
        </authorList>
    </citation>
    <scope>NUCLEOTIDE SEQUENCE [LARGE SCALE GENOMIC DNA]</scope>
    <source>
        <strain evidence="8 9">DSM 27016</strain>
    </source>
</reference>
<dbReference type="SUPFAM" id="SSF56770">
    <property type="entry name" value="HydA/Nqo6-like"/>
    <property type="match status" value="1"/>
</dbReference>
<protein>
    <submittedName>
        <fullName evidence="8">Ech hydrogenase subunit C</fullName>
    </submittedName>
</protein>
<evidence type="ECO:0000256" key="4">
    <source>
        <dbReference type="ARBA" id="ARBA00022723"/>
    </source>
</evidence>
<keyword evidence="6" id="KW-0411">Iron-sulfur</keyword>
<organism evidence="8 9">
    <name type="scientific">Anaerobacterium chartisolvens</name>
    <dbReference type="NCBI Taxonomy" id="1297424"/>
    <lineage>
        <taxon>Bacteria</taxon>
        <taxon>Bacillati</taxon>
        <taxon>Bacillota</taxon>
        <taxon>Clostridia</taxon>
        <taxon>Eubacteriales</taxon>
        <taxon>Oscillospiraceae</taxon>
        <taxon>Anaerobacterium</taxon>
    </lineage>
</organism>
<evidence type="ECO:0000313" key="8">
    <source>
        <dbReference type="EMBL" id="RCX12354.1"/>
    </source>
</evidence>
<feature type="domain" description="NADH:ubiquinone oxidoreductase-like 20kDa subunit" evidence="7">
    <location>
        <begin position="22"/>
        <end position="131"/>
    </location>
</feature>
<dbReference type="InterPro" id="IPR006137">
    <property type="entry name" value="NADH_UbQ_OxRdtase-like_20kDa"/>
</dbReference>
<evidence type="ECO:0000256" key="3">
    <source>
        <dbReference type="ARBA" id="ARBA00022485"/>
    </source>
</evidence>
<dbReference type="PANTHER" id="PTHR42989">
    <property type="entry name" value="HYDROGENASE-4 COMPONENT I"/>
    <property type="match status" value="1"/>
</dbReference>
<dbReference type="InterPro" id="IPR052375">
    <property type="entry name" value="Complex_I_20kDa-like"/>
</dbReference>
<evidence type="ECO:0000313" key="9">
    <source>
        <dbReference type="Proteomes" id="UP000253034"/>
    </source>
</evidence>
<dbReference type="PANTHER" id="PTHR42989:SF1">
    <property type="entry name" value="FORMATE HYDROGENLYASE SUBUNIT 7-RELATED"/>
    <property type="match status" value="1"/>
</dbReference>
<gene>
    <name evidence="8" type="ORF">DFR58_12243</name>
</gene>